<dbReference type="InterPro" id="IPR013083">
    <property type="entry name" value="Znf_RING/FYVE/PHD"/>
</dbReference>
<organism evidence="8 9">
    <name type="scientific">Perilla frutescens var. hirtella</name>
    <name type="common">Perilla citriodora</name>
    <name type="synonym">Perilla setoyensis</name>
    <dbReference type="NCBI Taxonomy" id="608512"/>
    <lineage>
        <taxon>Eukaryota</taxon>
        <taxon>Viridiplantae</taxon>
        <taxon>Streptophyta</taxon>
        <taxon>Embryophyta</taxon>
        <taxon>Tracheophyta</taxon>
        <taxon>Spermatophyta</taxon>
        <taxon>Magnoliopsida</taxon>
        <taxon>eudicotyledons</taxon>
        <taxon>Gunneridae</taxon>
        <taxon>Pentapetalae</taxon>
        <taxon>asterids</taxon>
        <taxon>lamiids</taxon>
        <taxon>Lamiales</taxon>
        <taxon>Lamiaceae</taxon>
        <taxon>Nepetoideae</taxon>
        <taxon>Elsholtzieae</taxon>
        <taxon>Perilla</taxon>
    </lineage>
</organism>
<dbReference type="Pfam" id="PF13911">
    <property type="entry name" value="AhpC-TSA_2"/>
    <property type="match status" value="1"/>
</dbReference>
<keyword evidence="5" id="KW-0677">Repeat</keyword>
<dbReference type="SUPFAM" id="SSF57850">
    <property type="entry name" value="RING/U-box"/>
    <property type="match status" value="1"/>
</dbReference>
<dbReference type="PROSITE" id="PS51698">
    <property type="entry name" value="U_BOX"/>
    <property type="match status" value="1"/>
</dbReference>
<feature type="domain" description="U-box" evidence="7">
    <location>
        <begin position="180"/>
        <end position="258"/>
    </location>
</feature>
<proteinExistence type="predicted"/>
<dbReference type="Gene3D" id="1.25.10.10">
    <property type="entry name" value="Leucine-rich Repeat Variant"/>
    <property type="match status" value="2"/>
</dbReference>
<dbReference type="InterPro" id="IPR045210">
    <property type="entry name" value="RING-Ubox_PUB"/>
</dbReference>
<dbReference type="InterPro" id="IPR016024">
    <property type="entry name" value="ARM-type_fold"/>
</dbReference>
<dbReference type="InterPro" id="IPR032801">
    <property type="entry name" value="PXL2A/B/C"/>
</dbReference>
<evidence type="ECO:0000256" key="2">
    <source>
        <dbReference type="ARBA" id="ARBA00004906"/>
    </source>
</evidence>
<dbReference type="InterPro" id="IPR052608">
    <property type="entry name" value="U-box_domain_protein"/>
</dbReference>
<name>A0AAD4IX13_PERFH</name>
<dbReference type="PANTHER" id="PTHR45958:SF4">
    <property type="entry name" value="U-BOX DOMAIN-CONTAINING PROTEIN 42-RELATED"/>
    <property type="match status" value="1"/>
</dbReference>
<comment type="caution">
    <text evidence="8">The sequence shown here is derived from an EMBL/GenBank/DDBJ whole genome shotgun (WGS) entry which is preliminary data.</text>
</comment>
<dbReference type="Gene3D" id="3.30.40.10">
    <property type="entry name" value="Zinc/RING finger domain, C3HC4 (zinc finger)"/>
    <property type="match status" value="1"/>
</dbReference>
<evidence type="ECO:0000256" key="5">
    <source>
        <dbReference type="ARBA" id="ARBA00022737"/>
    </source>
</evidence>
<evidence type="ECO:0000256" key="6">
    <source>
        <dbReference type="SAM" id="MobiDB-lite"/>
    </source>
</evidence>
<feature type="compositionally biased region" description="Polar residues" evidence="6">
    <location>
        <begin position="99"/>
        <end position="110"/>
    </location>
</feature>
<accession>A0AAD4IX13</accession>
<dbReference type="EMBL" id="SDAM02001008">
    <property type="protein sequence ID" value="KAH6823142.1"/>
    <property type="molecule type" value="Genomic_DNA"/>
</dbReference>
<sequence>MELHINWNTPTNTVEIIQSLCKSVELVKSFTAKLEKNSHTINFHEFTSIVRQLEEVVRGIGENLSLIPLSTYGNHEYAEWAAKALSKDMKDVSFAVSPSRGSESKQQPQRLPSREEVETDLYSLDVDASAMNLHLSDTSQSYVSANQERSMSLGRNGSKNLSGAGSSLMAFPQLAQYVEPLYDTFFCPLTKKVMEDPVTIESGVTYEREGITKWFDRFADVAEIVCPKSGQSVKSRTISSNVALKATIDEWKERNEAARIKVARAALSLASTDNMVLEAIDDLRSICKSKPYNKVQIRSIGMLPLLAKFLEYRSRSIRFVTLELLRQLAEDDEEGKDAIIKTVDISTIIKMLSSNHTPVRHASASLLLELSKCQSCCYKIGTVAGGILMLIRAKYRQSTDESASETADQILKNLEILPDNIKLMAENGYWEPLLAHLVEGSEEMKMEMSSYLGEIVLGPDSMAYVAERASPALIQMVQSGNSLTRNAAFKALKQISCYHPNARILVEAGIMQIMVEEMLTRTINNEPMDSKSEAAAILANIIESGLELENFPVSTQGHTMASDYIVYNIIYRIKSTSPDDLNINFIRILLCLIKFPKASATIVSIVKETEASYNLIELINTTNEELEIASIKLLISLSSFMGHTLSDRLCKTQGQPGSLIKNPTEITRITEKHAISANFLSKLPHQNLALNLALVNSNTVPTVIKSISQIQMSGTRSSRHATSYFEGLVGVLVRLTTTLYDHQILTTARTHNFVEVLTELLTRSFTDEVQKLSAVGLENLSRQSIALSRPPNRKRSKILKLFFFRKCISIKLSKEEQFSLCPIHGGVCSSQETFCLLDAEAVERLLACLDHENVEVIEAALSALSSLLDDKVNVDNSVSLLSEKHAIPYVLNVVKEHKEEAVWQKAFWVIDKFLMKGGDVSISNISQDRLFPATLVSAFHHGDDHTRQMAENILRRLNKMPDVSNTMSFEDFVGNGSLKELLPRLLDEGWDDVPTLKVMNSDDMDDIGLTRQHKDALEIRSYLHDRALTQYGDQLEASGIGLPELLGLSNEDLSSQFGMKRGHIARFMNRSTACAPDPLPESYTLPARRRNSLPSRNNSIQKSQLTSAISNKLSMARSSKRSSSGSDFTLEQSMASFKIKDGYVFKGIVASMPAESRACGCVEPPPVVETVAAYSTIENISVQKLTPEYKIGMERLIKSKTPPMKASELWREKPAILVCIRRPGCIMCRAEAHQLYSKKPIFDALGIQLFAVLHEHIESEVKDFWPRYWGGAVLYDRGQEFFKALGGGKLLKDKFISGFLLNPRAIANYRRAKASGVENNFKGEGEIKGGLYIVGKGKSGIAYQFIERNFGDWAPPAEVIDICTRIQNQQNRQLDTTKSLKETAEE</sequence>
<gene>
    <name evidence="8" type="ORF">C2S53_011315</name>
</gene>
<dbReference type="InterPro" id="IPR011989">
    <property type="entry name" value="ARM-like"/>
</dbReference>
<dbReference type="InterPro" id="IPR000225">
    <property type="entry name" value="Armadillo"/>
</dbReference>
<evidence type="ECO:0000256" key="1">
    <source>
        <dbReference type="ARBA" id="ARBA00000900"/>
    </source>
</evidence>
<reference evidence="8 9" key="1">
    <citation type="journal article" date="2021" name="Nat. Commun.">
        <title>Incipient diploidization of the medicinal plant Perilla within 10,000 years.</title>
        <authorList>
            <person name="Zhang Y."/>
            <person name="Shen Q."/>
            <person name="Leng L."/>
            <person name="Zhang D."/>
            <person name="Chen S."/>
            <person name="Shi Y."/>
            <person name="Ning Z."/>
            <person name="Chen S."/>
        </authorList>
    </citation>
    <scope>NUCLEOTIDE SEQUENCE [LARGE SCALE GENOMIC DNA]</scope>
    <source>
        <strain evidence="9">cv. PC099</strain>
    </source>
</reference>
<evidence type="ECO:0000313" key="8">
    <source>
        <dbReference type="EMBL" id="KAH6823142.1"/>
    </source>
</evidence>
<feature type="region of interest" description="Disordered" evidence="6">
    <location>
        <begin position="1083"/>
        <end position="1104"/>
    </location>
</feature>
<keyword evidence="4" id="KW-0808">Transferase</keyword>
<evidence type="ECO:0000256" key="4">
    <source>
        <dbReference type="ARBA" id="ARBA00022679"/>
    </source>
</evidence>
<dbReference type="EC" id="2.3.2.27" evidence="3"/>
<dbReference type="SMART" id="SM00504">
    <property type="entry name" value="Ubox"/>
    <property type="match status" value="1"/>
</dbReference>
<dbReference type="SUPFAM" id="SSF48371">
    <property type="entry name" value="ARM repeat"/>
    <property type="match status" value="2"/>
</dbReference>
<feature type="region of interest" description="Disordered" evidence="6">
    <location>
        <begin position="96"/>
        <end position="116"/>
    </location>
</feature>
<protein>
    <recommendedName>
        <fullName evidence="3">RING-type E3 ubiquitin transferase</fullName>
        <ecNumber evidence="3">2.3.2.27</ecNumber>
    </recommendedName>
</protein>
<comment type="catalytic activity">
    <reaction evidence="1">
        <text>S-ubiquitinyl-[E2 ubiquitin-conjugating enzyme]-L-cysteine + [acceptor protein]-L-lysine = [E2 ubiquitin-conjugating enzyme]-L-cysteine + N(6)-ubiquitinyl-[acceptor protein]-L-lysine.</text>
        <dbReference type="EC" id="2.3.2.27"/>
    </reaction>
</comment>
<dbReference type="Pfam" id="PF04564">
    <property type="entry name" value="U-box"/>
    <property type="match status" value="1"/>
</dbReference>
<dbReference type="InterPro" id="IPR003613">
    <property type="entry name" value="Ubox_domain"/>
</dbReference>
<evidence type="ECO:0000256" key="3">
    <source>
        <dbReference type="ARBA" id="ARBA00012483"/>
    </source>
</evidence>
<dbReference type="PANTHER" id="PTHR45958">
    <property type="entry name" value="RING-TYPE E3 UBIQUITIN TRANSFERASE"/>
    <property type="match status" value="1"/>
</dbReference>
<dbReference type="CDD" id="cd16664">
    <property type="entry name" value="RING-Ubox_PUB"/>
    <property type="match status" value="1"/>
</dbReference>
<dbReference type="Pfam" id="PF00514">
    <property type="entry name" value="Arm"/>
    <property type="match status" value="1"/>
</dbReference>
<comment type="pathway">
    <text evidence="2">Protein modification; protein ubiquitination.</text>
</comment>
<dbReference type="Proteomes" id="UP001190926">
    <property type="component" value="Unassembled WGS sequence"/>
</dbReference>
<dbReference type="GO" id="GO:0016567">
    <property type="term" value="P:protein ubiquitination"/>
    <property type="evidence" value="ECO:0007669"/>
    <property type="project" value="InterPro"/>
</dbReference>
<evidence type="ECO:0000259" key="7">
    <source>
        <dbReference type="PROSITE" id="PS51698"/>
    </source>
</evidence>
<keyword evidence="9" id="KW-1185">Reference proteome</keyword>
<evidence type="ECO:0000313" key="9">
    <source>
        <dbReference type="Proteomes" id="UP001190926"/>
    </source>
</evidence>
<dbReference type="SMART" id="SM00185">
    <property type="entry name" value="ARM"/>
    <property type="match status" value="6"/>
</dbReference>
<dbReference type="GO" id="GO:0061630">
    <property type="term" value="F:ubiquitin protein ligase activity"/>
    <property type="evidence" value="ECO:0007669"/>
    <property type="project" value="UniProtKB-EC"/>
</dbReference>